<dbReference type="Pfam" id="PF05637">
    <property type="entry name" value="Glyco_transf_34"/>
    <property type="match status" value="1"/>
</dbReference>
<name>A0A0F7U3Q9_PENBI</name>
<evidence type="ECO:0000256" key="4">
    <source>
        <dbReference type="SAM" id="Phobius"/>
    </source>
</evidence>
<evidence type="ECO:0000256" key="2">
    <source>
        <dbReference type="ARBA" id="ARBA00022676"/>
    </source>
</evidence>
<dbReference type="InterPro" id="IPR029044">
    <property type="entry name" value="Nucleotide-diphossugar_trans"/>
</dbReference>
<evidence type="ECO:0000256" key="3">
    <source>
        <dbReference type="ARBA" id="ARBA00022679"/>
    </source>
</evidence>
<feature type="transmembrane region" description="Helical" evidence="4">
    <location>
        <begin position="30"/>
        <end position="51"/>
    </location>
</feature>
<evidence type="ECO:0000313" key="5">
    <source>
        <dbReference type="EMBL" id="CEJ62350.1"/>
    </source>
</evidence>
<dbReference type="Proteomes" id="UP000042958">
    <property type="component" value="Unassembled WGS sequence"/>
</dbReference>
<dbReference type="FunFam" id="3.90.550.10:FF:000149">
    <property type="entry name" value="Alpha-1,6-mannosyltransferase subunit"/>
    <property type="match status" value="1"/>
</dbReference>
<keyword evidence="2" id="KW-0328">Glycosyltransferase</keyword>
<dbReference type="AlphaFoldDB" id="A0A0F7U3Q9"/>
<dbReference type="PANTHER" id="PTHR31306:SF10">
    <property type="entry name" value="ALPHA-1,6-MANNOSYLTRANSFERASE MNN11-RELATED"/>
    <property type="match status" value="1"/>
</dbReference>
<dbReference type="EMBL" id="CDHK01000015">
    <property type="protein sequence ID" value="CEJ62350.1"/>
    <property type="molecule type" value="Genomic_DNA"/>
</dbReference>
<proteinExistence type="inferred from homology"/>
<organism evidence="5 6">
    <name type="scientific">Penicillium brasilianum</name>
    <dbReference type="NCBI Taxonomy" id="104259"/>
    <lineage>
        <taxon>Eukaryota</taxon>
        <taxon>Fungi</taxon>
        <taxon>Dikarya</taxon>
        <taxon>Ascomycota</taxon>
        <taxon>Pezizomycotina</taxon>
        <taxon>Eurotiomycetes</taxon>
        <taxon>Eurotiomycetidae</taxon>
        <taxon>Eurotiales</taxon>
        <taxon>Aspergillaceae</taxon>
        <taxon>Penicillium</taxon>
    </lineage>
</organism>
<accession>A0A0F7U3Q9</accession>
<keyword evidence="4" id="KW-0472">Membrane</keyword>
<keyword evidence="4" id="KW-0812">Transmembrane</keyword>
<protein>
    <submittedName>
        <fullName evidence="5">Putative Gma12p</fullName>
    </submittedName>
</protein>
<evidence type="ECO:0000256" key="1">
    <source>
        <dbReference type="ARBA" id="ARBA00005664"/>
    </source>
</evidence>
<keyword evidence="3" id="KW-0808">Transferase</keyword>
<dbReference type="GO" id="GO:0000136">
    <property type="term" value="C:mannan polymerase complex"/>
    <property type="evidence" value="ECO:0007669"/>
    <property type="project" value="TreeGrafter"/>
</dbReference>
<dbReference type="OrthoDB" id="205108at2759"/>
<dbReference type="GO" id="GO:0006487">
    <property type="term" value="P:protein N-linked glycosylation"/>
    <property type="evidence" value="ECO:0007669"/>
    <property type="project" value="TreeGrafter"/>
</dbReference>
<dbReference type="PANTHER" id="PTHR31306">
    <property type="entry name" value="ALPHA-1,6-MANNOSYLTRANSFERASE MNN11-RELATED"/>
    <property type="match status" value="1"/>
</dbReference>
<sequence length="316" mass="35775">MQFALPPRRSPHPLPGAHSTRLPLYRKKQLKTIAVFAFAILTLLYLLSYLFSSSSTSIASPAGTAGVVIVTVLDRQSLSESYINKIVANREDYAKRHGYTNFFASASDYEEAIGDAPRSWALIPAVRHAMATHPKSKYFFHLSPHALIMNPSISLKSHLLDRSRLESLMLKDFPVVPPDSIIKTFALKEKNVDLIITQDSEDLNPSSFVLKNGDFARFFLDLWFDPLYRSYSFAKAETHGLDHIMQWHPTVLARTALVPQRVLNAYSKDSSGASPDGTYKDGDFVIRFPACDEEKSRDCDELDPYYTMWWKKFKGT</sequence>
<keyword evidence="4" id="KW-1133">Transmembrane helix</keyword>
<dbReference type="Gene3D" id="3.90.550.10">
    <property type="entry name" value="Spore Coat Polysaccharide Biosynthesis Protein SpsA, Chain A"/>
    <property type="match status" value="1"/>
</dbReference>
<comment type="similarity">
    <text evidence="1">Belongs to the glycosyltransferase 34 family.</text>
</comment>
<dbReference type="GO" id="GO:0000009">
    <property type="term" value="F:alpha-1,6-mannosyltransferase activity"/>
    <property type="evidence" value="ECO:0007669"/>
    <property type="project" value="TreeGrafter"/>
</dbReference>
<gene>
    <name evidence="5" type="ORF">PMG11_10851</name>
</gene>
<dbReference type="InterPro" id="IPR008630">
    <property type="entry name" value="Glyco_trans_34"/>
</dbReference>
<reference evidence="6" key="1">
    <citation type="journal article" date="2015" name="Genome Announc.">
        <title>Draft genome sequence of the fungus Penicillium brasilianum MG11.</title>
        <authorList>
            <person name="Horn F."/>
            <person name="Linde J."/>
            <person name="Mattern D.J."/>
            <person name="Walther G."/>
            <person name="Guthke R."/>
            <person name="Brakhage A.A."/>
            <person name="Valiante V."/>
        </authorList>
    </citation>
    <scope>NUCLEOTIDE SEQUENCE [LARGE SCALE GENOMIC DNA]</scope>
    <source>
        <strain evidence="6">MG11</strain>
    </source>
</reference>
<evidence type="ECO:0000313" key="6">
    <source>
        <dbReference type="Proteomes" id="UP000042958"/>
    </source>
</evidence>
<keyword evidence="6" id="KW-1185">Reference proteome</keyword>
<dbReference type="STRING" id="104259.A0A0F7U3Q9"/>